<proteinExistence type="predicted"/>
<sequence length="294" mass="34005">MSQSALALLLPLPPLRPQRQPQPLSPQEFAEAKKQISSGWEQQTIFSLLENPATKGFKYELWQGSTLFLITPVLGKATEVARTTDAILKWLGAAPGFNIYIWFRNDPREIKANQWPTKAQVNGGWTTVGTPNIVIYRSEEWERVLIHEMIHAMKWDWEVGPTPAPCWKMNKTDKLNPHLFEAWTELYAEWLACAWYGKLWDKQRKWQDLQATQLLARATHKWEENTSVFAYYVLKAALAPHFEFLWVFGQGKTPEEKQYVMCGLVTPELTRLRNLAKTTVPQDMSMRMSVPDKT</sequence>
<organism evidence="1">
    <name type="scientific">viral metagenome</name>
    <dbReference type="NCBI Taxonomy" id="1070528"/>
    <lineage>
        <taxon>unclassified sequences</taxon>
        <taxon>metagenomes</taxon>
        <taxon>organismal metagenomes</taxon>
    </lineage>
</organism>
<dbReference type="AlphaFoldDB" id="A0A6C0LQN4"/>
<name>A0A6C0LQN4_9ZZZZ</name>
<evidence type="ECO:0000313" key="1">
    <source>
        <dbReference type="EMBL" id="QHU31894.1"/>
    </source>
</evidence>
<dbReference type="EMBL" id="MN740533">
    <property type="protein sequence ID" value="QHU31894.1"/>
    <property type="molecule type" value="Genomic_DNA"/>
</dbReference>
<protein>
    <submittedName>
        <fullName evidence="1">Uncharacterized protein</fullName>
    </submittedName>
</protein>
<accession>A0A6C0LQN4</accession>
<reference evidence="1" key="1">
    <citation type="journal article" date="2020" name="Nature">
        <title>Giant virus diversity and host interactions through global metagenomics.</title>
        <authorList>
            <person name="Schulz F."/>
            <person name="Roux S."/>
            <person name="Paez-Espino D."/>
            <person name="Jungbluth S."/>
            <person name="Walsh D.A."/>
            <person name="Denef V.J."/>
            <person name="McMahon K.D."/>
            <person name="Konstantinidis K.T."/>
            <person name="Eloe-Fadrosh E.A."/>
            <person name="Kyrpides N.C."/>
            <person name="Woyke T."/>
        </authorList>
    </citation>
    <scope>NUCLEOTIDE SEQUENCE</scope>
    <source>
        <strain evidence="1">GVMAG-M-3300027963-41</strain>
    </source>
</reference>